<evidence type="ECO:0000313" key="3">
    <source>
        <dbReference type="EMBL" id="GBE81980.1"/>
    </source>
</evidence>
<feature type="compositionally biased region" description="Low complexity" evidence="1">
    <location>
        <begin position="114"/>
        <end position="141"/>
    </location>
</feature>
<dbReference type="InterPro" id="IPR037056">
    <property type="entry name" value="RNase_H1_N_sf"/>
</dbReference>
<evidence type="ECO:0000256" key="1">
    <source>
        <dbReference type="SAM" id="MobiDB-lite"/>
    </source>
</evidence>
<accession>A0A401GIF1</accession>
<sequence length="425" mass="45735">MNKAPKRIYSLSSSLTLSMAPPTPSELGEYDAIWDFVDGIELVSRNRKLILQWTDPSYLQPDYQKTHRRHASSLNAHDVGGLVTVFESVMVTSHQQAVAKDDTAAAPRCSAVGSSDVSSRPNDSSPVLSSDLSSQSSRSSQPNPPSNPSSQPSRPSVSTPSVVSSPPLSSVPSGPPSEPSLPPSPEPSNHEVQQHMYRVMCGRETGLIKGWGRAGHASQGVPGGAVKAVSPSPRKIYKASRPRRVAYVVFKGTTPGIYFDWDRCKDCVLRISGSLYCGYDSVRAAQHAYQFACAVGIVETLVTSPRLFFPGRGNGLVNPHAGPVHVARYTGCGIAAISARGDDASFPASQFALPTPLPPEGTPDVCYYVVYKGLVPGVYDDWFLCHINTHGVSNALFEWLPTCQAALLKFEEGRIAGWVQVLVKE</sequence>
<evidence type="ECO:0000259" key="2">
    <source>
        <dbReference type="Pfam" id="PF01693"/>
    </source>
</evidence>
<feature type="domain" description="Ribonuclease H1 N-terminal" evidence="2">
    <location>
        <begin position="367"/>
        <end position="405"/>
    </location>
</feature>
<feature type="compositionally biased region" description="Pro residues" evidence="1">
    <location>
        <begin position="173"/>
        <end position="186"/>
    </location>
</feature>
<dbReference type="AlphaFoldDB" id="A0A401GIF1"/>
<dbReference type="Pfam" id="PF01693">
    <property type="entry name" value="Cauli_VI"/>
    <property type="match status" value="2"/>
</dbReference>
<organism evidence="3 4">
    <name type="scientific">Sparassis crispa</name>
    <dbReference type="NCBI Taxonomy" id="139825"/>
    <lineage>
        <taxon>Eukaryota</taxon>
        <taxon>Fungi</taxon>
        <taxon>Dikarya</taxon>
        <taxon>Basidiomycota</taxon>
        <taxon>Agaricomycotina</taxon>
        <taxon>Agaricomycetes</taxon>
        <taxon>Polyporales</taxon>
        <taxon>Sparassidaceae</taxon>
        <taxon>Sparassis</taxon>
    </lineage>
</organism>
<dbReference type="InParanoid" id="A0A401GIF1"/>
<proteinExistence type="predicted"/>
<dbReference type="Gene3D" id="3.40.970.10">
    <property type="entry name" value="Ribonuclease H1, N-terminal domain"/>
    <property type="match status" value="2"/>
</dbReference>
<evidence type="ECO:0000313" key="4">
    <source>
        <dbReference type="Proteomes" id="UP000287166"/>
    </source>
</evidence>
<name>A0A401GIF1_9APHY</name>
<dbReference type="EMBL" id="BFAD01000004">
    <property type="protein sequence ID" value="GBE81980.1"/>
    <property type="molecule type" value="Genomic_DNA"/>
</dbReference>
<keyword evidence="4" id="KW-1185">Reference proteome</keyword>
<feature type="domain" description="Ribonuclease H1 N-terminal" evidence="2">
    <location>
        <begin position="247"/>
        <end position="287"/>
    </location>
</feature>
<feature type="region of interest" description="Disordered" evidence="1">
    <location>
        <begin position="98"/>
        <end position="191"/>
    </location>
</feature>
<dbReference type="GeneID" id="38778897"/>
<dbReference type="InterPro" id="IPR011320">
    <property type="entry name" value="RNase_H1_N"/>
</dbReference>
<gene>
    <name evidence="3" type="ORF">SCP_0403560</name>
</gene>
<dbReference type="OrthoDB" id="3254429at2759"/>
<dbReference type="InterPro" id="IPR009027">
    <property type="entry name" value="Ribosomal_bL9/RNase_H1_N"/>
</dbReference>
<dbReference type="Proteomes" id="UP000287166">
    <property type="component" value="Unassembled WGS sequence"/>
</dbReference>
<dbReference type="SUPFAM" id="SSF55658">
    <property type="entry name" value="L9 N-domain-like"/>
    <property type="match status" value="2"/>
</dbReference>
<comment type="caution">
    <text evidence="3">The sequence shown here is derived from an EMBL/GenBank/DDBJ whole genome shotgun (WGS) entry which is preliminary data.</text>
</comment>
<protein>
    <recommendedName>
        <fullName evidence="2">Ribonuclease H1 N-terminal domain-containing protein</fullName>
    </recommendedName>
</protein>
<reference evidence="3 4" key="1">
    <citation type="journal article" date="2018" name="Sci. Rep.">
        <title>Genome sequence of the cauliflower mushroom Sparassis crispa (Hanabiratake) and its association with beneficial usage.</title>
        <authorList>
            <person name="Kiyama R."/>
            <person name="Furutani Y."/>
            <person name="Kawaguchi K."/>
            <person name="Nakanishi T."/>
        </authorList>
    </citation>
    <scope>NUCLEOTIDE SEQUENCE [LARGE SCALE GENOMIC DNA]</scope>
</reference>
<feature type="compositionally biased region" description="Low complexity" evidence="1">
    <location>
        <begin position="148"/>
        <end position="172"/>
    </location>
</feature>
<dbReference type="RefSeq" id="XP_027612893.1">
    <property type="nucleotide sequence ID" value="XM_027757092.1"/>
</dbReference>